<dbReference type="GO" id="GO:0071051">
    <property type="term" value="P:poly(A)-dependent snoRNA 3'-end processing"/>
    <property type="evidence" value="ECO:0007669"/>
    <property type="project" value="TreeGrafter"/>
</dbReference>
<dbReference type="Gene3D" id="3.30.230.70">
    <property type="entry name" value="GHMP Kinase, N-terminal domain"/>
    <property type="match status" value="1"/>
</dbReference>
<evidence type="ECO:0000259" key="6">
    <source>
        <dbReference type="Pfam" id="PF01138"/>
    </source>
</evidence>
<dbReference type="GO" id="GO:0071028">
    <property type="term" value="P:nuclear mRNA surveillance"/>
    <property type="evidence" value="ECO:0007669"/>
    <property type="project" value="TreeGrafter"/>
</dbReference>
<evidence type="ECO:0000313" key="7">
    <source>
        <dbReference type="EMBL" id="KZZ94696.1"/>
    </source>
</evidence>
<keyword evidence="8" id="KW-1185">Reference proteome</keyword>
<proteinExistence type="inferred from homology"/>
<dbReference type="GO" id="GO:0006364">
    <property type="term" value="P:rRNA processing"/>
    <property type="evidence" value="ECO:0007669"/>
    <property type="project" value="UniProtKB-KW"/>
</dbReference>
<dbReference type="PANTHER" id="PTHR11953:SF1">
    <property type="entry name" value="EXOSOME COMPLEX COMPONENT RRP46"/>
    <property type="match status" value="1"/>
</dbReference>
<dbReference type="SUPFAM" id="SSF55666">
    <property type="entry name" value="Ribonuclease PH domain 2-like"/>
    <property type="match status" value="1"/>
</dbReference>
<gene>
    <name evidence="7" type="ORF">AAL_04807</name>
</gene>
<feature type="domain" description="Exoribonuclease phosphorolytic" evidence="6">
    <location>
        <begin position="10"/>
        <end position="162"/>
    </location>
</feature>
<dbReference type="OrthoDB" id="27298at2759"/>
<dbReference type="GO" id="GO:0000177">
    <property type="term" value="C:cytoplasmic exosome (RNase complex)"/>
    <property type="evidence" value="ECO:0007669"/>
    <property type="project" value="TreeGrafter"/>
</dbReference>
<dbReference type="Proteomes" id="UP000078544">
    <property type="component" value="Unassembled WGS sequence"/>
</dbReference>
<evidence type="ECO:0000256" key="3">
    <source>
        <dbReference type="ARBA" id="ARBA00022552"/>
    </source>
</evidence>
<dbReference type="GO" id="GO:0016075">
    <property type="term" value="P:rRNA catabolic process"/>
    <property type="evidence" value="ECO:0007669"/>
    <property type="project" value="TreeGrafter"/>
</dbReference>
<keyword evidence="3" id="KW-0698">rRNA processing</keyword>
<dbReference type="GO" id="GO:0034475">
    <property type="term" value="P:U4 snRNA 3'-end processing"/>
    <property type="evidence" value="ECO:0007669"/>
    <property type="project" value="TreeGrafter"/>
</dbReference>
<dbReference type="Pfam" id="PF01138">
    <property type="entry name" value="RNase_PH"/>
    <property type="match status" value="1"/>
</dbReference>
<evidence type="ECO:0000256" key="4">
    <source>
        <dbReference type="ARBA" id="ARBA00022835"/>
    </source>
</evidence>
<dbReference type="InterPro" id="IPR020568">
    <property type="entry name" value="Ribosomal_Su5_D2-typ_SF"/>
</dbReference>
<organism evidence="7 8">
    <name type="scientific">Moelleriella libera RCEF 2490</name>
    <dbReference type="NCBI Taxonomy" id="1081109"/>
    <lineage>
        <taxon>Eukaryota</taxon>
        <taxon>Fungi</taxon>
        <taxon>Dikarya</taxon>
        <taxon>Ascomycota</taxon>
        <taxon>Pezizomycotina</taxon>
        <taxon>Sordariomycetes</taxon>
        <taxon>Hypocreomycetidae</taxon>
        <taxon>Hypocreales</taxon>
        <taxon>Clavicipitaceae</taxon>
        <taxon>Moelleriella</taxon>
    </lineage>
</organism>
<keyword evidence="4" id="KW-0271">Exosome</keyword>
<protein>
    <submittedName>
        <fullName evidence="7">Exoribonuclease, phosphorolytic domain 1</fullName>
    </submittedName>
</protein>
<evidence type="ECO:0000256" key="2">
    <source>
        <dbReference type="ARBA" id="ARBA00006678"/>
    </source>
</evidence>
<name>A0A168B2D1_9HYPO</name>
<dbReference type="AlphaFoldDB" id="A0A168B2D1"/>
<dbReference type="STRING" id="1081109.A0A168B2D1"/>
<dbReference type="InterPro" id="IPR036345">
    <property type="entry name" value="ExoRNase_PH_dom2_sf"/>
</dbReference>
<evidence type="ECO:0000256" key="1">
    <source>
        <dbReference type="ARBA" id="ARBA00004123"/>
    </source>
</evidence>
<accession>A0A168B2D1</accession>
<reference evidence="7 8" key="1">
    <citation type="journal article" date="2016" name="Genome Biol. Evol.">
        <title>Divergent and convergent evolution of fungal pathogenicity.</title>
        <authorList>
            <person name="Shang Y."/>
            <person name="Xiao G."/>
            <person name="Zheng P."/>
            <person name="Cen K."/>
            <person name="Zhan S."/>
            <person name="Wang C."/>
        </authorList>
    </citation>
    <scope>NUCLEOTIDE SEQUENCE [LARGE SCALE GENOMIC DNA]</scope>
    <source>
        <strain evidence="7 8">RCEF 2490</strain>
    </source>
</reference>
<comment type="subcellular location">
    <subcellularLocation>
        <location evidence="1">Nucleus</location>
    </subcellularLocation>
</comment>
<evidence type="ECO:0000313" key="8">
    <source>
        <dbReference type="Proteomes" id="UP000078544"/>
    </source>
</evidence>
<sequence length="273" mass="29120">MIVSSEPLAQLSHLPNADGSASFSFCGYAVTATANGPIEAPRRDENPFEALVDVTVRPAAGVGGTAERQLESILQAALRQLIPVRDFPRCMIQVTLQVTETPVNAYQGTKLVQAQVVRLLLAAIGNVVGVEENLIALVWQNLPLIPALLHAAILGLLAASVPLKKVVVATTLAIPATSDDFIVEPDAEQVGKAKSLHTLSFTSDDELLLAESSGLFSVEEWNKILEAGKRVCCQDEGSGFDTAMGGIDHESTDMKAFIRTVLKTKAAADLHWK</sequence>
<comment type="caution">
    <text evidence="7">The sequence shown here is derived from an EMBL/GenBank/DDBJ whole genome shotgun (WGS) entry which is preliminary data.</text>
</comment>
<dbReference type="EMBL" id="AZGY01000010">
    <property type="protein sequence ID" value="KZZ94696.1"/>
    <property type="molecule type" value="Genomic_DNA"/>
</dbReference>
<dbReference type="GO" id="GO:0000176">
    <property type="term" value="C:nuclear exosome (RNase complex)"/>
    <property type="evidence" value="ECO:0007669"/>
    <property type="project" value="UniProtKB-ARBA"/>
</dbReference>
<comment type="similarity">
    <text evidence="2">Belongs to the RNase PH family.</text>
</comment>
<dbReference type="InterPro" id="IPR001247">
    <property type="entry name" value="ExoRNase_PH_dom1"/>
</dbReference>
<dbReference type="InterPro" id="IPR027408">
    <property type="entry name" value="PNPase/RNase_PH_dom_sf"/>
</dbReference>
<keyword evidence="5" id="KW-0539">Nucleus</keyword>
<dbReference type="GO" id="GO:0005730">
    <property type="term" value="C:nucleolus"/>
    <property type="evidence" value="ECO:0007669"/>
    <property type="project" value="TreeGrafter"/>
</dbReference>
<evidence type="ECO:0000256" key="5">
    <source>
        <dbReference type="ARBA" id="ARBA00023242"/>
    </source>
</evidence>
<dbReference type="GO" id="GO:0003723">
    <property type="term" value="F:RNA binding"/>
    <property type="evidence" value="ECO:0007669"/>
    <property type="project" value="TreeGrafter"/>
</dbReference>
<dbReference type="InterPro" id="IPR050080">
    <property type="entry name" value="RNase_PH"/>
</dbReference>
<dbReference type="PANTHER" id="PTHR11953">
    <property type="entry name" value="EXOSOME COMPLEX COMPONENT"/>
    <property type="match status" value="1"/>
</dbReference>
<dbReference type="SUPFAM" id="SSF54211">
    <property type="entry name" value="Ribosomal protein S5 domain 2-like"/>
    <property type="match status" value="1"/>
</dbReference>